<keyword evidence="3" id="KW-0716">Sensory transduction</keyword>
<evidence type="ECO:0000256" key="9">
    <source>
        <dbReference type="ARBA" id="ARBA00023224"/>
    </source>
</evidence>
<evidence type="ECO:0000256" key="2">
    <source>
        <dbReference type="ARBA" id="ARBA00022475"/>
    </source>
</evidence>
<dbReference type="GO" id="GO:0005549">
    <property type="term" value="F:odorant binding"/>
    <property type="evidence" value="ECO:0007669"/>
    <property type="project" value="InterPro"/>
</dbReference>
<protein>
    <submittedName>
        <fullName evidence="11">(Mediterranean fruit fly) hypothetical protein</fullName>
    </submittedName>
</protein>
<dbReference type="GO" id="GO:0004984">
    <property type="term" value="F:olfactory receptor activity"/>
    <property type="evidence" value="ECO:0007669"/>
    <property type="project" value="InterPro"/>
</dbReference>
<evidence type="ECO:0000313" key="11">
    <source>
        <dbReference type="EMBL" id="CAD7004305.1"/>
    </source>
</evidence>
<proteinExistence type="predicted"/>
<dbReference type="Pfam" id="PF02949">
    <property type="entry name" value="7tm_6"/>
    <property type="match status" value="1"/>
</dbReference>
<keyword evidence="2" id="KW-1003">Cell membrane</keyword>
<evidence type="ECO:0000256" key="7">
    <source>
        <dbReference type="ARBA" id="ARBA00023136"/>
    </source>
</evidence>
<feature type="transmembrane region" description="Helical" evidence="10">
    <location>
        <begin position="122"/>
        <end position="145"/>
    </location>
</feature>
<organism evidence="11 12">
    <name type="scientific">Ceratitis capitata</name>
    <name type="common">Mediterranean fruit fly</name>
    <name type="synonym">Tephritis capitata</name>
    <dbReference type="NCBI Taxonomy" id="7213"/>
    <lineage>
        <taxon>Eukaryota</taxon>
        <taxon>Metazoa</taxon>
        <taxon>Ecdysozoa</taxon>
        <taxon>Arthropoda</taxon>
        <taxon>Hexapoda</taxon>
        <taxon>Insecta</taxon>
        <taxon>Pterygota</taxon>
        <taxon>Neoptera</taxon>
        <taxon>Endopterygota</taxon>
        <taxon>Diptera</taxon>
        <taxon>Brachycera</taxon>
        <taxon>Muscomorpha</taxon>
        <taxon>Tephritoidea</taxon>
        <taxon>Tephritidae</taxon>
        <taxon>Ceratitis</taxon>
        <taxon>Ceratitis</taxon>
    </lineage>
</organism>
<evidence type="ECO:0000256" key="8">
    <source>
        <dbReference type="ARBA" id="ARBA00023170"/>
    </source>
</evidence>
<keyword evidence="12" id="KW-1185">Reference proteome</keyword>
<sequence>MELPFISVNENPYWDIFSTLQAVWLAPSILLSYISYLCIIFTTISFGILLMKDLQFKLGNMNEKNDLEAYEYIKNCVKQHVMIIKYHRQMEVLFSLGSCAEVCNFCIIPCVIIVYSTMDYDLAFLMTDIQLAVIAVSSTFFNFWLANNFCVESLNIAYAAYNSNWIDRNKEFRKYIVLIMTMSQKPLQLTAAGLKPINMEFFLAILRAAYSLFTVLQ</sequence>
<dbReference type="PANTHER" id="PTHR21137">
    <property type="entry name" value="ODORANT RECEPTOR"/>
    <property type="match status" value="1"/>
</dbReference>
<keyword evidence="9" id="KW-0807">Transducer</keyword>
<feature type="transmembrane region" description="Helical" evidence="10">
    <location>
        <begin position="30"/>
        <end position="51"/>
    </location>
</feature>
<evidence type="ECO:0000313" key="12">
    <source>
        <dbReference type="Proteomes" id="UP000606786"/>
    </source>
</evidence>
<dbReference type="PANTHER" id="PTHR21137:SF3">
    <property type="entry name" value="ODORANT RECEPTOR 30A-RELATED"/>
    <property type="match status" value="1"/>
</dbReference>
<dbReference type="GO" id="GO:0005886">
    <property type="term" value="C:plasma membrane"/>
    <property type="evidence" value="ECO:0007669"/>
    <property type="project" value="UniProtKB-SubCell"/>
</dbReference>
<comment type="subcellular location">
    <subcellularLocation>
        <location evidence="1">Cell membrane</location>
        <topology evidence="1">Multi-pass membrane protein</topology>
    </subcellularLocation>
</comment>
<gene>
    <name evidence="11" type="ORF">CCAP1982_LOCUS12725</name>
</gene>
<dbReference type="GO" id="GO:0007165">
    <property type="term" value="P:signal transduction"/>
    <property type="evidence" value="ECO:0007669"/>
    <property type="project" value="UniProtKB-KW"/>
</dbReference>
<keyword evidence="8" id="KW-0675">Receptor</keyword>
<keyword evidence="5" id="KW-0552">Olfaction</keyword>
<evidence type="ECO:0000256" key="10">
    <source>
        <dbReference type="SAM" id="Phobius"/>
    </source>
</evidence>
<evidence type="ECO:0000256" key="1">
    <source>
        <dbReference type="ARBA" id="ARBA00004651"/>
    </source>
</evidence>
<evidence type="ECO:0000256" key="6">
    <source>
        <dbReference type="ARBA" id="ARBA00022989"/>
    </source>
</evidence>
<dbReference type="AlphaFoldDB" id="A0A811V1U1"/>
<evidence type="ECO:0000256" key="5">
    <source>
        <dbReference type="ARBA" id="ARBA00022725"/>
    </source>
</evidence>
<keyword evidence="4 10" id="KW-0812">Transmembrane</keyword>
<evidence type="ECO:0000256" key="4">
    <source>
        <dbReference type="ARBA" id="ARBA00022692"/>
    </source>
</evidence>
<comment type="caution">
    <text evidence="11">The sequence shown here is derived from an EMBL/GenBank/DDBJ whole genome shotgun (WGS) entry which is preliminary data.</text>
</comment>
<dbReference type="InterPro" id="IPR004117">
    <property type="entry name" value="7tm6_olfct_rcpt"/>
</dbReference>
<dbReference type="EMBL" id="CAJHJT010000034">
    <property type="protein sequence ID" value="CAD7004305.1"/>
    <property type="molecule type" value="Genomic_DNA"/>
</dbReference>
<dbReference type="OrthoDB" id="8185860at2759"/>
<feature type="transmembrane region" description="Helical" evidence="10">
    <location>
        <begin position="92"/>
        <end position="116"/>
    </location>
</feature>
<evidence type="ECO:0000256" key="3">
    <source>
        <dbReference type="ARBA" id="ARBA00022606"/>
    </source>
</evidence>
<keyword evidence="7 10" id="KW-0472">Membrane</keyword>
<reference evidence="11" key="1">
    <citation type="submission" date="2020-11" db="EMBL/GenBank/DDBJ databases">
        <authorList>
            <person name="Whitehead M."/>
        </authorList>
    </citation>
    <scope>NUCLEOTIDE SEQUENCE</scope>
    <source>
        <strain evidence="11">EGII</strain>
    </source>
</reference>
<name>A0A811V1U1_CERCA</name>
<dbReference type="Proteomes" id="UP000606786">
    <property type="component" value="Unassembled WGS sequence"/>
</dbReference>
<accession>A0A811V1U1</accession>
<keyword evidence="6 10" id="KW-1133">Transmembrane helix</keyword>